<keyword evidence="5" id="KW-1133">Transmembrane helix</keyword>
<protein>
    <submittedName>
        <fullName evidence="8">Type IV secretory system conjugative DNA transfer family protein</fullName>
    </submittedName>
</protein>
<dbReference type="RefSeq" id="WP_139912161.1">
    <property type="nucleotide sequence ID" value="NZ_VEVP01000004.1"/>
</dbReference>
<evidence type="ECO:0000256" key="2">
    <source>
        <dbReference type="ARBA" id="ARBA00008806"/>
    </source>
</evidence>
<dbReference type="PANTHER" id="PTHR37937">
    <property type="entry name" value="CONJUGATIVE TRANSFER: DNA TRANSPORT"/>
    <property type="match status" value="1"/>
</dbReference>
<dbReference type="InterPro" id="IPR051539">
    <property type="entry name" value="T4SS-coupling_protein"/>
</dbReference>
<comment type="similarity">
    <text evidence="2">Belongs to the VirD4/TraG family.</text>
</comment>
<dbReference type="Proteomes" id="UP000312594">
    <property type="component" value="Unassembled WGS sequence"/>
</dbReference>
<evidence type="ECO:0000256" key="1">
    <source>
        <dbReference type="ARBA" id="ARBA00004651"/>
    </source>
</evidence>
<dbReference type="GO" id="GO:0005886">
    <property type="term" value="C:plasma membrane"/>
    <property type="evidence" value="ECO:0007669"/>
    <property type="project" value="UniProtKB-SubCell"/>
</dbReference>
<dbReference type="InterPro" id="IPR027417">
    <property type="entry name" value="P-loop_NTPase"/>
</dbReference>
<dbReference type="PANTHER" id="PTHR37937:SF1">
    <property type="entry name" value="CONJUGATIVE TRANSFER: DNA TRANSPORT"/>
    <property type="match status" value="1"/>
</dbReference>
<dbReference type="PROSITE" id="PS51257">
    <property type="entry name" value="PROKAR_LIPOPROTEIN"/>
    <property type="match status" value="1"/>
</dbReference>
<keyword evidence="3" id="KW-1003">Cell membrane</keyword>
<organism evidence="8 9">
    <name type="scientific">Eggerthella lenta</name>
    <name type="common">Eubacterium lentum</name>
    <dbReference type="NCBI Taxonomy" id="84112"/>
    <lineage>
        <taxon>Bacteria</taxon>
        <taxon>Bacillati</taxon>
        <taxon>Actinomycetota</taxon>
        <taxon>Coriobacteriia</taxon>
        <taxon>Eggerthellales</taxon>
        <taxon>Eggerthellaceae</taxon>
        <taxon>Eggerthella</taxon>
    </lineage>
</organism>
<dbReference type="SUPFAM" id="SSF52540">
    <property type="entry name" value="P-loop containing nucleoside triphosphate hydrolases"/>
    <property type="match status" value="1"/>
</dbReference>
<keyword evidence="4" id="KW-0812">Transmembrane</keyword>
<evidence type="ECO:0000256" key="5">
    <source>
        <dbReference type="ARBA" id="ARBA00022989"/>
    </source>
</evidence>
<dbReference type="EMBL" id="VEVP01000004">
    <property type="protein sequence ID" value="TNU94851.1"/>
    <property type="molecule type" value="Genomic_DNA"/>
</dbReference>
<dbReference type="Gene3D" id="3.40.50.300">
    <property type="entry name" value="P-loop containing nucleotide triphosphate hydrolases"/>
    <property type="match status" value="1"/>
</dbReference>
<sequence length="610" mass="67479">MRPLAQALAAGAASAACFCAGDALAAAAAASGFPACDAPVLLSAIPETGLAAEPMALAVGLMAACIPWAVWARSLVRAGTYRQGEEHGSARWGTLKEGRAFMDRKDKANNILLSRDFALALKPKRFDLKHDRNRNVCVLGGPGSGKTRYYVKPNLMQANADFLVTDPKGTLLGDVGWMLEDAGYDIRTFDTTDFSRSMHYNPLSYVKDQADILVFVECLIKNTTPDDRKGSDPFWENSERLLYTALVAYLVYHARPEERDLNSLMLLLSLAEAREEDESYMSPLDLIFEELETGMRFMERGRGREAREERPFDDGGDWGWVRIAEPRDPEEDFALSNYRAFKVAAGKTLKSIIISCNVRLKPLSVDAVSDLVAYDEMALDSLGSGEGSHAIFASMSDSDSTFDFLFALLMWQATSVLYKTALDRFGGALKRPVHFLLDEFGNLGTVPDFERAIATARSRNVSFSIILQSASQLERSYKKEGAKTILDCCDTVVFLGGKSTETNEMVSKMIGKQTVKVLTESDSRGANRSTTQNYNVIERDLMTPDEVGRLPRDESIVLISGTYPLKGAKYRIEEHPSYPEVDPGHAGAKHEARFDFLEYRKRKGGDGLMR</sequence>
<keyword evidence="7" id="KW-0732">Signal</keyword>
<comment type="caution">
    <text evidence="8">The sequence shown here is derived from an EMBL/GenBank/DDBJ whole genome shotgun (WGS) entry which is preliminary data.</text>
</comment>
<evidence type="ECO:0000256" key="3">
    <source>
        <dbReference type="ARBA" id="ARBA00022475"/>
    </source>
</evidence>
<dbReference type="Pfam" id="PF02534">
    <property type="entry name" value="T4SS-DNA_transf"/>
    <property type="match status" value="2"/>
</dbReference>
<comment type="subcellular location">
    <subcellularLocation>
        <location evidence="1">Cell membrane</location>
        <topology evidence="1">Multi-pass membrane protein</topology>
    </subcellularLocation>
</comment>
<evidence type="ECO:0000256" key="4">
    <source>
        <dbReference type="ARBA" id="ARBA00022692"/>
    </source>
</evidence>
<feature type="signal peptide" evidence="7">
    <location>
        <begin position="1"/>
        <end position="25"/>
    </location>
</feature>
<dbReference type="CDD" id="cd01127">
    <property type="entry name" value="TrwB_TraG_TraD_VirD4"/>
    <property type="match status" value="2"/>
</dbReference>
<evidence type="ECO:0000313" key="9">
    <source>
        <dbReference type="Proteomes" id="UP000312594"/>
    </source>
</evidence>
<evidence type="ECO:0000313" key="8">
    <source>
        <dbReference type="EMBL" id="TNU94851.1"/>
    </source>
</evidence>
<evidence type="ECO:0000256" key="6">
    <source>
        <dbReference type="ARBA" id="ARBA00023136"/>
    </source>
</evidence>
<reference evidence="8 9" key="1">
    <citation type="journal article" date="2005" name="Appl. Environ. Microbiol.">
        <title>Intestinal bacterial communities that produce active estrogen-like compounds enterodiol and enterolactone in humans.</title>
        <authorList>
            <person name="Clavel T."/>
            <person name="Henderson G."/>
            <person name="Alpert C.A."/>
            <person name="Philippe C."/>
            <person name="Rigottier-Gois L."/>
            <person name="Dore J."/>
            <person name="Blaut M."/>
        </authorList>
    </citation>
    <scope>NUCLEOTIDE SEQUENCE [LARGE SCALE GENOMIC DNA]</scope>
    <source>
        <strain evidence="8 9">SECO-MT75m2</strain>
    </source>
</reference>
<dbReference type="InterPro" id="IPR003688">
    <property type="entry name" value="TraG/VirD4"/>
</dbReference>
<accession>A0A5C5C7A6</accession>
<evidence type="ECO:0000256" key="7">
    <source>
        <dbReference type="SAM" id="SignalP"/>
    </source>
</evidence>
<dbReference type="NCBIfam" id="NF045973">
    <property type="entry name" value="conju_CD1115"/>
    <property type="match status" value="1"/>
</dbReference>
<proteinExistence type="inferred from homology"/>
<keyword evidence="6" id="KW-0472">Membrane</keyword>
<gene>
    <name evidence="8" type="ORF">FIC87_03040</name>
</gene>
<dbReference type="AlphaFoldDB" id="A0A5C5C7A6"/>
<feature type="chain" id="PRO_5023027863" evidence="7">
    <location>
        <begin position="26"/>
        <end position="610"/>
    </location>
</feature>
<name>A0A5C5C7A6_EGGLN</name>